<dbReference type="AlphaFoldDB" id="A0A0S4J001"/>
<feature type="region of interest" description="Disordered" evidence="1">
    <location>
        <begin position="76"/>
        <end position="97"/>
    </location>
</feature>
<gene>
    <name evidence="2" type="ORF">BSAL_78620</name>
</gene>
<dbReference type="VEuPathDB" id="TriTrypDB:BSAL_78620"/>
<protein>
    <submittedName>
        <fullName evidence="2">Uncharacterized protein</fullName>
    </submittedName>
</protein>
<dbReference type="EMBL" id="CYKH01000783">
    <property type="protein sequence ID" value="CUG38636.1"/>
    <property type="molecule type" value="Genomic_DNA"/>
</dbReference>
<evidence type="ECO:0000313" key="3">
    <source>
        <dbReference type="Proteomes" id="UP000051952"/>
    </source>
</evidence>
<keyword evidence="3" id="KW-1185">Reference proteome</keyword>
<accession>A0A0S4J001</accession>
<evidence type="ECO:0000313" key="2">
    <source>
        <dbReference type="EMBL" id="CUG38636.1"/>
    </source>
</evidence>
<name>A0A0S4J001_BODSA</name>
<sequence>MNDVSSDDNNTSAHNNTSLHLQVQRMGGENATQQQRIVQLEHQLSQLEQIAQEKHMEIQRIVSDHEEVVSDLREQLKTHQQQPKSAKDSVRSGELVSPAELQSVKADLDMQERIISVLERENAQLIQEKKTFVSRLRSLENDLASAKTKQAIQGGGGGGSVGQSLNVSGENNAAVSLESAQRQLQDLRLQ</sequence>
<organism evidence="2 3">
    <name type="scientific">Bodo saltans</name>
    <name type="common">Flagellated protozoan</name>
    <dbReference type="NCBI Taxonomy" id="75058"/>
    <lineage>
        <taxon>Eukaryota</taxon>
        <taxon>Discoba</taxon>
        <taxon>Euglenozoa</taxon>
        <taxon>Kinetoplastea</taxon>
        <taxon>Metakinetoplastina</taxon>
        <taxon>Eubodonida</taxon>
        <taxon>Bodonidae</taxon>
        <taxon>Bodo</taxon>
    </lineage>
</organism>
<dbReference type="Proteomes" id="UP000051952">
    <property type="component" value="Unassembled WGS sequence"/>
</dbReference>
<proteinExistence type="predicted"/>
<feature type="non-terminal residue" evidence="2">
    <location>
        <position position="190"/>
    </location>
</feature>
<feature type="compositionally biased region" description="Polar residues" evidence="1">
    <location>
        <begin position="7"/>
        <end position="21"/>
    </location>
</feature>
<reference evidence="3" key="1">
    <citation type="submission" date="2015-09" db="EMBL/GenBank/DDBJ databases">
        <authorList>
            <consortium name="Pathogen Informatics"/>
        </authorList>
    </citation>
    <scope>NUCLEOTIDE SEQUENCE [LARGE SCALE GENOMIC DNA]</scope>
    <source>
        <strain evidence="3">Lake Konstanz</strain>
    </source>
</reference>
<feature type="region of interest" description="Disordered" evidence="1">
    <location>
        <begin position="1"/>
        <end position="33"/>
    </location>
</feature>
<evidence type="ECO:0000256" key="1">
    <source>
        <dbReference type="SAM" id="MobiDB-lite"/>
    </source>
</evidence>
<dbReference type="OrthoDB" id="2157184at2759"/>